<dbReference type="RefSeq" id="WP_307474823.1">
    <property type="nucleotide sequence ID" value="NZ_JAUSUB010000008.1"/>
</dbReference>
<dbReference type="PANTHER" id="PTHR18919:SF107">
    <property type="entry name" value="ACETYL-COA ACETYLTRANSFERASE, CYTOSOLIC"/>
    <property type="match status" value="1"/>
</dbReference>
<dbReference type="CDD" id="cd00751">
    <property type="entry name" value="thiolase"/>
    <property type="match status" value="1"/>
</dbReference>
<evidence type="ECO:0000256" key="5">
    <source>
        <dbReference type="ARBA" id="ARBA00030755"/>
    </source>
</evidence>
<comment type="similarity">
    <text evidence="1 6">Belongs to the thiolase-like superfamily. Thiolase family.</text>
</comment>
<dbReference type="Proteomes" id="UP001238088">
    <property type="component" value="Unassembled WGS sequence"/>
</dbReference>
<feature type="domain" description="Thiolase N-terminal" evidence="7">
    <location>
        <begin position="7"/>
        <end position="266"/>
    </location>
</feature>
<dbReference type="PROSITE" id="PS00099">
    <property type="entry name" value="THIOLASE_3"/>
    <property type="match status" value="1"/>
</dbReference>
<dbReference type="PANTHER" id="PTHR18919">
    <property type="entry name" value="ACETYL-COA C-ACYLTRANSFERASE"/>
    <property type="match status" value="1"/>
</dbReference>
<dbReference type="InterPro" id="IPR020613">
    <property type="entry name" value="Thiolase_CS"/>
</dbReference>
<dbReference type="Pfam" id="PF00108">
    <property type="entry name" value="Thiolase_N"/>
    <property type="match status" value="1"/>
</dbReference>
<dbReference type="InterPro" id="IPR020616">
    <property type="entry name" value="Thiolase_N"/>
</dbReference>
<proteinExistence type="inferred from homology"/>
<dbReference type="InterPro" id="IPR016039">
    <property type="entry name" value="Thiolase-like"/>
</dbReference>
<evidence type="ECO:0000259" key="7">
    <source>
        <dbReference type="Pfam" id="PF00108"/>
    </source>
</evidence>
<protein>
    <recommendedName>
        <fullName evidence="2">acetyl-CoA C-acetyltransferase</fullName>
        <ecNumber evidence="2">2.3.1.9</ecNumber>
    </recommendedName>
    <alternativeName>
        <fullName evidence="5">Acetoacetyl-CoA thiolase</fullName>
    </alternativeName>
</protein>
<dbReference type="Pfam" id="PF02803">
    <property type="entry name" value="Thiolase_C"/>
    <property type="match status" value="1"/>
</dbReference>
<dbReference type="InterPro" id="IPR002155">
    <property type="entry name" value="Thiolase"/>
</dbReference>
<dbReference type="SUPFAM" id="SSF53901">
    <property type="entry name" value="Thiolase-like"/>
    <property type="match status" value="2"/>
</dbReference>
<dbReference type="InterPro" id="IPR020615">
    <property type="entry name" value="Thiolase_acyl_enz_int_AS"/>
</dbReference>
<evidence type="ECO:0000313" key="10">
    <source>
        <dbReference type="Proteomes" id="UP001238088"/>
    </source>
</evidence>
<dbReference type="PIRSF" id="PIRSF000429">
    <property type="entry name" value="Ac-CoA_Ac_transf"/>
    <property type="match status" value="1"/>
</dbReference>
<dbReference type="PROSITE" id="PS00098">
    <property type="entry name" value="THIOLASE_1"/>
    <property type="match status" value="1"/>
</dbReference>
<evidence type="ECO:0000256" key="4">
    <source>
        <dbReference type="ARBA" id="ARBA00023315"/>
    </source>
</evidence>
<evidence type="ECO:0000256" key="6">
    <source>
        <dbReference type="RuleBase" id="RU003557"/>
    </source>
</evidence>
<feature type="domain" description="Thiolase C-terminal" evidence="8">
    <location>
        <begin position="274"/>
        <end position="394"/>
    </location>
</feature>
<dbReference type="EC" id="2.3.1.9" evidence="2"/>
<evidence type="ECO:0000256" key="2">
    <source>
        <dbReference type="ARBA" id="ARBA00012705"/>
    </source>
</evidence>
<organism evidence="9 10">
    <name type="scientific">Cytobacillus purgationiresistens</name>
    <dbReference type="NCBI Taxonomy" id="863449"/>
    <lineage>
        <taxon>Bacteria</taxon>
        <taxon>Bacillati</taxon>
        <taxon>Bacillota</taxon>
        <taxon>Bacilli</taxon>
        <taxon>Bacillales</taxon>
        <taxon>Bacillaceae</taxon>
        <taxon>Cytobacillus</taxon>
    </lineage>
</organism>
<keyword evidence="4 6" id="KW-0012">Acyltransferase</keyword>
<evidence type="ECO:0000256" key="3">
    <source>
        <dbReference type="ARBA" id="ARBA00022679"/>
    </source>
</evidence>
<dbReference type="PROSITE" id="PS00737">
    <property type="entry name" value="THIOLASE_2"/>
    <property type="match status" value="1"/>
</dbReference>
<gene>
    <name evidence="9" type="ORF">J2S17_002287</name>
</gene>
<dbReference type="InterPro" id="IPR020610">
    <property type="entry name" value="Thiolase_AS"/>
</dbReference>
<keyword evidence="3 6" id="KW-0808">Transferase</keyword>
<dbReference type="Gene3D" id="3.40.47.10">
    <property type="match status" value="2"/>
</dbReference>
<reference evidence="9 10" key="1">
    <citation type="submission" date="2023-07" db="EMBL/GenBank/DDBJ databases">
        <title>Genomic Encyclopedia of Type Strains, Phase IV (KMG-IV): sequencing the most valuable type-strain genomes for metagenomic binning, comparative biology and taxonomic classification.</title>
        <authorList>
            <person name="Goeker M."/>
        </authorList>
    </citation>
    <scope>NUCLEOTIDE SEQUENCE [LARGE SCALE GENOMIC DNA]</scope>
    <source>
        <strain evidence="9 10">DSM 23494</strain>
    </source>
</reference>
<comment type="caution">
    <text evidence="9">The sequence shown here is derived from an EMBL/GenBank/DDBJ whole genome shotgun (WGS) entry which is preliminary data.</text>
</comment>
<evidence type="ECO:0000256" key="1">
    <source>
        <dbReference type="ARBA" id="ARBA00010982"/>
    </source>
</evidence>
<dbReference type="NCBIfam" id="TIGR01930">
    <property type="entry name" value="AcCoA-C-Actrans"/>
    <property type="match status" value="1"/>
</dbReference>
<name>A0ABU0AHY5_9BACI</name>
<accession>A0ABU0AHY5</accession>
<sequence length="402" mass="42275">MSTKNRIVIVEGVRTAIGRYGGVLKEAGSAYLASHVISEVLQRSGVEASAVEEVILGEVRQTSQSSNVARVAALRAGISESAPAFTVNRLCASGMQAIASGIQQIQSEQAKVVIAGGTESMSNAPIFIRGSRFGGDKTHLVDSNSENGQQPQEIYGDHLGMGVTAENVAERFNVTREDQDQFSYDSQQKTDRAIKSGAFKSEIAPYVAKSKKSEITVDTDEHPRPETTLVKLSTLKPVFKKGGSVTAGNACGRNDGAAAVLLMKEEEAASRNLSPHAAIVDWTSVGVSPEIMGIGPVPAIKKLLERTGVTLDEIDLFEVNEAFASQALAVQRELGIDADKLNINGGAIALGHPLGATGARIVVTLMHALSKKGGKYGIASLCVGGGQGMAILIENLRHEEGA</sequence>
<dbReference type="InterPro" id="IPR020617">
    <property type="entry name" value="Thiolase_C"/>
</dbReference>
<keyword evidence="10" id="KW-1185">Reference proteome</keyword>
<dbReference type="EMBL" id="JAUSUB010000008">
    <property type="protein sequence ID" value="MDQ0270412.1"/>
    <property type="molecule type" value="Genomic_DNA"/>
</dbReference>
<evidence type="ECO:0000313" key="9">
    <source>
        <dbReference type="EMBL" id="MDQ0270412.1"/>
    </source>
</evidence>
<evidence type="ECO:0000259" key="8">
    <source>
        <dbReference type="Pfam" id="PF02803"/>
    </source>
</evidence>
<dbReference type="GO" id="GO:0003985">
    <property type="term" value="F:acetyl-CoA C-acetyltransferase activity"/>
    <property type="evidence" value="ECO:0007669"/>
    <property type="project" value="UniProtKB-EC"/>
</dbReference>